<dbReference type="AlphaFoldDB" id="A0A0H3C064"/>
<dbReference type="KEGG" id="soz:Spy49_0920"/>
<organism evidence="1 2">
    <name type="scientific">Streptococcus pyogenes serotype M49 (strain NZ131)</name>
    <dbReference type="NCBI Taxonomy" id="471876"/>
    <lineage>
        <taxon>Bacteria</taxon>
        <taxon>Bacillati</taxon>
        <taxon>Bacillota</taxon>
        <taxon>Bacilli</taxon>
        <taxon>Lactobacillales</taxon>
        <taxon>Streptococcaceae</taxon>
        <taxon>Streptococcus</taxon>
    </lineage>
</organism>
<proteinExistence type="predicted"/>
<dbReference type="EMBL" id="CP000829">
    <property type="protein sequence ID" value="ACI61226.1"/>
    <property type="molecule type" value="Genomic_DNA"/>
</dbReference>
<sequence>MTYIALIGDIIQSKQLTDRSKVQKTLAAYLDDLNKTFAPYIISKLSLTLGDEFQGLFQVDTPIFHLIDLINHHMDIPIRFGVGVGSILTDINPDISIGADGPAYWHAREAIRYIHQKNDYGNTTLALRTGHHNQDDVLNSLLAAGDAIKANWRASQWEIFDTLLDLGIYEEYFDQQRLGKQLSLSSSALSKRLKSSHVKIYLRTRQSALNCLKQIKEETDD</sequence>
<dbReference type="HOGENOM" id="CLU_077332_0_0_9"/>
<dbReference type="Proteomes" id="UP000001039">
    <property type="component" value="Chromosome"/>
</dbReference>
<dbReference type="Pfam" id="PF16264">
    <property type="entry name" value="SatD"/>
    <property type="match status" value="1"/>
</dbReference>
<protein>
    <submittedName>
        <fullName evidence="1">Putative acid tolerance SatD-like protein</fullName>
    </submittedName>
</protein>
<evidence type="ECO:0000313" key="1">
    <source>
        <dbReference type="EMBL" id="ACI61226.1"/>
    </source>
</evidence>
<name>A0A0H3C064_STRPZ</name>
<accession>A0A0H3C064</accession>
<dbReference type="InterPro" id="IPR032580">
    <property type="entry name" value="SatD"/>
</dbReference>
<reference evidence="1 2" key="1">
    <citation type="journal article" date="2008" name="J. Bacteriol.">
        <title>Genome sequence of a nephritogenic and highly transformable M49 strain of Streptococcus pyogenes.</title>
        <authorList>
            <person name="McShan W.M."/>
            <person name="Ferretti J.J."/>
            <person name="Karasawa T."/>
            <person name="Suvorov A.N."/>
            <person name="Lin S."/>
            <person name="Qin B."/>
            <person name="Jia H."/>
            <person name="Kenton S."/>
            <person name="Najar F."/>
            <person name="Wu H."/>
            <person name="Scott J."/>
            <person name="Roe B.A."/>
            <person name="Savic D.J."/>
        </authorList>
    </citation>
    <scope>NUCLEOTIDE SEQUENCE [LARGE SCALE GENOMIC DNA]</scope>
    <source>
        <strain evidence="1 2">NZ131</strain>
    </source>
</reference>
<evidence type="ECO:0000313" key="2">
    <source>
        <dbReference type="Proteomes" id="UP000001039"/>
    </source>
</evidence>
<gene>
    <name evidence="1" type="ordered locus">Spy49_0920</name>
</gene>